<evidence type="ECO:0000313" key="3">
    <source>
        <dbReference type="Proteomes" id="UP000030762"/>
    </source>
</evidence>
<evidence type="ECO:0000256" key="1">
    <source>
        <dbReference type="ARBA" id="ARBA00006547"/>
    </source>
</evidence>
<dbReference type="Gene3D" id="3.30.2140.20">
    <property type="match status" value="1"/>
</dbReference>
<dbReference type="InterPro" id="IPR038765">
    <property type="entry name" value="Papain-like_cys_pep_sf"/>
</dbReference>
<dbReference type="OMA" id="FEISNCY"/>
<dbReference type="VEuPathDB" id="FungiDB:SDRG_15033"/>
<dbReference type="PANTHER" id="PTHR11786:SF0">
    <property type="entry name" value="ARYLAMINE N-ACETYLTRANSFERASE 4-RELATED"/>
    <property type="match status" value="1"/>
</dbReference>
<dbReference type="EMBL" id="JH767214">
    <property type="protein sequence ID" value="EQC27132.1"/>
    <property type="molecule type" value="Genomic_DNA"/>
</dbReference>
<dbReference type="GeneID" id="19955760"/>
<dbReference type="AlphaFoldDB" id="T0RC20"/>
<dbReference type="InterPro" id="IPR053710">
    <property type="entry name" value="Arylamine_NAT_domain_sf"/>
</dbReference>
<dbReference type="PANTHER" id="PTHR11786">
    <property type="entry name" value="N-HYDROXYARYLAMINE O-ACETYLTRANSFERASE"/>
    <property type="match status" value="1"/>
</dbReference>
<evidence type="ECO:0000313" key="2">
    <source>
        <dbReference type="EMBL" id="EQC27132.1"/>
    </source>
</evidence>
<sequence length="316" mass="33740">MTTSAPSIDIDAYLARIGLQRDALTAGVSLTQLATIVAHHSRAIPFENLAGCGVFPVVHATNGEVVSLRLVDIVQKLVYDKRGGYCFEQNGLLAAVLRGLGYAVATHSARVVMANNDPEKPAYDLSGLSHAILVVDATDGNGDVAKYLCDVGFGGRGQPPCPMRLLPGMESRVDVAHGERYELAAVALTHQWTASEFSGSFVLAKAPVAGDHMAVYYRTGKDKPMFPSYVFSTSIATTQADYAMANWYCSASPLSFLAQQPLVVRRSGTTLLTLTANQFTKYEAGVVVETQTIDDKDVLLALLATSFGLTPTTKCA</sequence>
<proteinExistence type="inferred from homology"/>
<dbReference type="STRING" id="1156394.T0RC20"/>
<keyword evidence="3" id="KW-1185">Reference proteome</keyword>
<accession>T0RC20</accession>
<dbReference type="Pfam" id="PF00797">
    <property type="entry name" value="Acetyltransf_2"/>
    <property type="match status" value="1"/>
</dbReference>
<dbReference type="OrthoDB" id="10260017at2759"/>
<organism evidence="2 3">
    <name type="scientific">Saprolegnia diclina (strain VS20)</name>
    <dbReference type="NCBI Taxonomy" id="1156394"/>
    <lineage>
        <taxon>Eukaryota</taxon>
        <taxon>Sar</taxon>
        <taxon>Stramenopiles</taxon>
        <taxon>Oomycota</taxon>
        <taxon>Saprolegniomycetes</taxon>
        <taxon>Saprolegniales</taxon>
        <taxon>Saprolegniaceae</taxon>
        <taxon>Saprolegnia</taxon>
    </lineage>
</organism>
<dbReference type="SUPFAM" id="SSF54001">
    <property type="entry name" value="Cysteine proteinases"/>
    <property type="match status" value="1"/>
</dbReference>
<dbReference type="eggNOG" id="ENOG502S76B">
    <property type="taxonomic scope" value="Eukaryota"/>
</dbReference>
<dbReference type="InterPro" id="IPR001447">
    <property type="entry name" value="Arylamine_N-AcTrfase"/>
</dbReference>
<name>T0RC20_SAPDV</name>
<dbReference type="InParanoid" id="T0RC20"/>
<dbReference type="GO" id="GO:0016407">
    <property type="term" value="F:acetyltransferase activity"/>
    <property type="evidence" value="ECO:0007669"/>
    <property type="project" value="InterPro"/>
</dbReference>
<dbReference type="RefSeq" id="XP_008619418.1">
    <property type="nucleotide sequence ID" value="XM_008621196.1"/>
</dbReference>
<dbReference type="Proteomes" id="UP000030762">
    <property type="component" value="Unassembled WGS sequence"/>
</dbReference>
<gene>
    <name evidence="2" type="ORF">SDRG_15033</name>
</gene>
<comment type="similarity">
    <text evidence="1">Belongs to the arylamine N-acetyltransferase family.</text>
</comment>
<protein>
    <submittedName>
        <fullName evidence="2">Uncharacterized protein</fullName>
    </submittedName>
</protein>
<reference evidence="2 3" key="1">
    <citation type="submission" date="2012-04" db="EMBL/GenBank/DDBJ databases">
        <title>The Genome Sequence of Saprolegnia declina VS20.</title>
        <authorList>
            <consortium name="The Broad Institute Genome Sequencing Platform"/>
            <person name="Russ C."/>
            <person name="Nusbaum C."/>
            <person name="Tyler B."/>
            <person name="van West P."/>
            <person name="Dieguez-Uribeondo J."/>
            <person name="de Bruijn I."/>
            <person name="Tripathy S."/>
            <person name="Jiang R."/>
            <person name="Young S.K."/>
            <person name="Zeng Q."/>
            <person name="Gargeya S."/>
            <person name="Fitzgerald M."/>
            <person name="Haas B."/>
            <person name="Abouelleil A."/>
            <person name="Alvarado L."/>
            <person name="Arachchi H.M."/>
            <person name="Berlin A."/>
            <person name="Chapman S.B."/>
            <person name="Goldberg J."/>
            <person name="Griggs A."/>
            <person name="Gujja S."/>
            <person name="Hansen M."/>
            <person name="Howarth C."/>
            <person name="Imamovic A."/>
            <person name="Larimer J."/>
            <person name="McCowen C."/>
            <person name="Montmayeur A."/>
            <person name="Murphy C."/>
            <person name="Neiman D."/>
            <person name="Pearson M."/>
            <person name="Priest M."/>
            <person name="Roberts A."/>
            <person name="Saif S."/>
            <person name="Shea T."/>
            <person name="Sisk P."/>
            <person name="Sykes S."/>
            <person name="Wortman J."/>
            <person name="Nusbaum C."/>
            <person name="Birren B."/>
        </authorList>
    </citation>
    <scope>NUCLEOTIDE SEQUENCE [LARGE SCALE GENOMIC DNA]</scope>
    <source>
        <strain evidence="2 3">VS20</strain>
    </source>
</reference>